<evidence type="ECO:0000256" key="1">
    <source>
        <dbReference type="SAM" id="Coils"/>
    </source>
</evidence>
<proteinExistence type="predicted"/>
<name>A0AAV7XV69_9NEOP</name>
<gene>
    <name evidence="3" type="ORF">ONE63_007336</name>
</gene>
<evidence type="ECO:0000256" key="2">
    <source>
        <dbReference type="SAM" id="MobiDB-lite"/>
    </source>
</evidence>
<reference evidence="3" key="1">
    <citation type="submission" date="2022-12" db="EMBL/GenBank/DDBJ databases">
        <title>Chromosome-level genome assembly of the bean flower thrips Megalurothrips usitatus.</title>
        <authorList>
            <person name="Ma L."/>
            <person name="Liu Q."/>
            <person name="Li H."/>
            <person name="Cai W."/>
        </authorList>
    </citation>
    <scope>NUCLEOTIDE SEQUENCE</scope>
    <source>
        <strain evidence="3">Cailab_2022a</strain>
    </source>
</reference>
<keyword evidence="1" id="KW-0175">Coiled coil</keyword>
<feature type="region of interest" description="Disordered" evidence="2">
    <location>
        <begin position="497"/>
        <end position="548"/>
    </location>
</feature>
<dbReference type="AlphaFoldDB" id="A0AAV7XV69"/>
<keyword evidence="4" id="KW-1185">Reference proteome</keyword>
<evidence type="ECO:0000313" key="4">
    <source>
        <dbReference type="Proteomes" id="UP001075354"/>
    </source>
</evidence>
<accession>A0AAV7XV69</accession>
<sequence>MAAPAPDCSIPDSPTRAPAGWSLSLSRMRAQRAEEEQGLRGAAADGRQKMLSDREEGELPDTPPRKSVPATPSAVSMNDDLQEYRLKVAALENQVCSLRRANGDLARRLAAAEIEEGAAAENRPKAELAALQKKNEALQKEADVASAKVCFLRMVNAGSSETREHVEDEVFSLRKANADLTRRLAAAETFSAAAKSRHTEELAALKKKNDTLQRNVAEAMVKLSRLADSKATAASNVENLKKKVENQRQNLTNLQHTLMKYKGLQAATFLFQTKSEPVRECGTESGRGLSKDVCASCARLHDQIGILLGENATMKTRISNQTSALALKEAALKRVKNESAAKACSSTTAVAGQRRDLGSAPRPTATSAPQQQECMPMDESGAYPFEKKVFKVLLDVFPMAGNIMQSFEESSRSLTALRPAFRAAIAAMPPATRMLTTSKLGPMLPQPAALLAGAGPWTEDPALEGNDAALMAVFWGRRDACQLLGCKADARLWSQPLGAPGHRGGAAGPKREAPGTLADTPSAVARSAQRREASIAAPASGSPTHVPPVPERSECALLFSLYPHTPRGKRSRFLTFAISPAEPPLVPAPEAVWKTPVVPALEPVLKTPLVPAPEPVLLPPKPGPSKEAPLVRVTEAGIRSSTLGPRAGACSYAISSAGPEAGTRPGEIAALGPGARSQTSSVEPGFCGKSCAAGRRGRACPEDSACLRPAAGAPSGGVCLGTGA</sequence>
<feature type="compositionally biased region" description="Polar residues" evidence="2">
    <location>
        <begin position="364"/>
        <end position="373"/>
    </location>
</feature>
<dbReference type="EMBL" id="JAPTSV010000004">
    <property type="protein sequence ID" value="KAJ1528968.1"/>
    <property type="molecule type" value="Genomic_DNA"/>
</dbReference>
<feature type="region of interest" description="Disordered" evidence="2">
    <location>
        <begin position="343"/>
        <end position="376"/>
    </location>
</feature>
<dbReference type="Proteomes" id="UP001075354">
    <property type="component" value="Chromosome 4"/>
</dbReference>
<comment type="caution">
    <text evidence="3">The sequence shown here is derived from an EMBL/GenBank/DDBJ whole genome shotgun (WGS) entry which is preliminary data.</text>
</comment>
<evidence type="ECO:0000313" key="3">
    <source>
        <dbReference type="EMBL" id="KAJ1528968.1"/>
    </source>
</evidence>
<organism evidence="3 4">
    <name type="scientific">Megalurothrips usitatus</name>
    <name type="common">bean blossom thrips</name>
    <dbReference type="NCBI Taxonomy" id="439358"/>
    <lineage>
        <taxon>Eukaryota</taxon>
        <taxon>Metazoa</taxon>
        <taxon>Ecdysozoa</taxon>
        <taxon>Arthropoda</taxon>
        <taxon>Hexapoda</taxon>
        <taxon>Insecta</taxon>
        <taxon>Pterygota</taxon>
        <taxon>Neoptera</taxon>
        <taxon>Paraneoptera</taxon>
        <taxon>Thysanoptera</taxon>
        <taxon>Terebrantia</taxon>
        <taxon>Thripoidea</taxon>
        <taxon>Thripidae</taxon>
        <taxon>Megalurothrips</taxon>
    </lineage>
</organism>
<feature type="coiled-coil region" evidence="1">
    <location>
        <begin position="195"/>
        <end position="257"/>
    </location>
</feature>
<protein>
    <submittedName>
        <fullName evidence="3">Uncharacterized protein</fullName>
    </submittedName>
</protein>
<feature type="region of interest" description="Disordered" evidence="2">
    <location>
        <begin position="1"/>
        <end position="75"/>
    </location>
</feature>